<protein>
    <recommendedName>
        <fullName evidence="1">Spore protein YkvP/CgeB glycosyl transferase-like domain-containing protein</fullName>
    </recommendedName>
</protein>
<evidence type="ECO:0000313" key="2">
    <source>
        <dbReference type="EMBL" id="ODS33882.1"/>
    </source>
</evidence>
<proteinExistence type="predicted"/>
<comment type="caution">
    <text evidence="2">The sequence shown here is derived from an EMBL/GenBank/DDBJ whole genome shotgun (WGS) entry which is preliminary data.</text>
</comment>
<dbReference type="EMBL" id="MAYW01000017">
    <property type="protein sequence ID" value="ODS33882.1"/>
    <property type="molecule type" value="Genomic_DNA"/>
</dbReference>
<gene>
    <name evidence="2" type="ORF">SCARUB_00953</name>
</gene>
<sequence>MNVLLSYTSNPRTTAAYFEKAMRKICGVITYGPTINKEILKKWNLMAVEERVRDHQIPFMNGDMKSVLNQLPTGWDPDVFLFIDTGLFYSLTNMSALKCIKACYMIDAHINFDAHFEFARNYDVVFTAYKPAVKKFKDRGIENVFWIPPACDPEIHGKKTEEKLYDIGFVGILNPEFNAERVRLFNELKQRFNVYYERCFLEKMAEVFSRSKIVFNKSVQGGLAMRVFEVLASGSMLLTDEARGSGLTELFQERKHIVIYRDEKELLELADYYIRNDGEREYIAIEGMEKVLKEHTYDHRAEEMIRTLSVFNKLANCVH</sequence>
<dbReference type="Pfam" id="PF13524">
    <property type="entry name" value="Glyco_trans_1_2"/>
    <property type="match status" value="1"/>
</dbReference>
<name>A0A1E3XE25_9BACT</name>
<dbReference type="InterPro" id="IPR055259">
    <property type="entry name" value="YkvP/CgeB_Glyco_trans-like"/>
</dbReference>
<feature type="domain" description="Spore protein YkvP/CgeB glycosyl transferase-like" evidence="1">
    <location>
        <begin position="200"/>
        <end position="305"/>
    </location>
</feature>
<dbReference type="SUPFAM" id="SSF53756">
    <property type="entry name" value="UDP-Glycosyltransferase/glycogen phosphorylase"/>
    <property type="match status" value="1"/>
</dbReference>
<dbReference type="Gene3D" id="3.40.50.2000">
    <property type="entry name" value="Glycogen Phosphorylase B"/>
    <property type="match status" value="1"/>
</dbReference>
<dbReference type="AlphaFoldDB" id="A0A1E3XE25"/>
<dbReference type="Proteomes" id="UP000094056">
    <property type="component" value="Unassembled WGS sequence"/>
</dbReference>
<evidence type="ECO:0000259" key="1">
    <source>
        <dbReference type="Pfam" id="PF13524"/>
    </source>
</evidence>
<evidence type="ECO:0000313" key="3">
    <source>
        <dbReference type="Proteomes" id="UP000094056"/>
    </source>
</evidence>
<reference evidence="2 3" key="1">
    <citation type="submission" date="2016-07" db="EMBL/GenBank/DDBJ databases">
        <title>Draft genome of Scalindua rubra, obtained from a brine-seawater interface in the Red Sea, sheds light on salt adaptation in anammox bacteria.</title>
        <authorList>
            <person name="Speth D.R."/>
            <person name="Lagkouvardos I."/>
            <person name="Wang Y."/>
            <person name="Qian P.-Y."/>
            <person name="Dutilh B.E."/>
            <person name="Jetten M.S."/>
        </authorList>
    </citation>
    <scope>NUCLEOTIDE SEQUENCE [LARGE SCALE GENOMIC DNA]</scope>
    <source>
        <strain evidence="2">BSI-1</strain>
    </source>
</reference>
<organism evidence="2 3">
    <name type="scientific">Candidatus Scalindua rubra</name>
    <dbReference type="NCBI Taxonomy" id="1872076"/>
    <lineage>
        <taxon>Bacteria</taxon>
        <taxon>Pseudomonadati</taxon>
        <taxon>Planctomycetota</taxon>
        <taxon>Candidatus Brocadiia</taxon>
        <taxon>Candidatus Brocadiales</taxon>
        <taxon>Candidatus Scalinduaceae</taxon>
        <taxon>Candidatus Scalindua</taxon>
    </lineage>
</organism>
<accession>A0A1E3XE25</accession>